<dbReference type="SUPFAM" id="SSF53474">
    <property type="entry name" value="alpha/beta-Hydrolases"/>
    <property type="match status" value="1"/>
</dbReference>
<evidence type="ECO:0000256" key="1">
    <source>
        <dbReference type="ARBA" id="ARBA00022729"/>
    </source>
</evidence>
<evidence type="ECO:0000256" key="2">
    <source>
        <dbReference type="ARBA" id="ARBA00022801"/>
    </source>
</evidence>
<organism evidence="6 7">
    <name type="scientific">Aulographum hederae CBS 113979</name>
    <dbReference type="NCBI Taxonomy" id="1176131"/>
    <lineage>
        <taxon>Eukaryota</taxon>
        <taxon>Fungi</taxon>
        <taxon>Dikarya</taxon>
        <taxon>Ascomycota</taxon>
        <taxon>Pezizomycotina</taxon>
        <taxon>Dothideomycetes</taxon>
        <taxon>Pleosporomycetidae</taxon>
        <taxon>Aulographales</taxon>
        <taxon>Aulographaceae</taxon>
    </lineage>
</organism>
<sequence length="308" mass="32786">MSSPLLAVVCLLLLRVVTAVPITKQPRAISSTLLNNFALIEQYAAASYCPNNNDSPDTPLTCSTGSCPLVQDAGASTITEFSNPGNLSSLTTDVTGFVAVDTSHRYIVLSFRGSVSLRNYLADINVAMIDTDICDGCQAHSGFWTSWLEARAAVLSAVEEASHAHPGFQIVATGHSLGAAVADLCAAGLRNAGYGVDLYTFGSPYIGAAPISDYIASQPGNTYRITHLNDPVPQWPSPHLGYTHLWPEYYISSPNNVSVGAGDVTVVQQSDASRGNQGQTTTDSNAHGWYFNEIASCYPEGLELKRSF</sequence>
<dbReference type="InterPro" id="IPR029058">
    <property type="entry name" value="AB_hydrolase_fold"/>
</dbReference>
<dbReference type="PANTHER" id="PTHR46640">
    <property type="entry name" value="TRIACYLGLYCEROL LIPASE, PUTATIVE (AFU_ORTHOLOGUE AFUA_6G06510)-RELATED"/>
    <property type="match status" value="1"/>
</dbReference>
<reference evidence="6" key="1">
    <citation type="journal article" date="2020" name="Stud. Mycol.">
        <title>101 Dothideomycetes genomes: a test case for predicting lifestyles and emergence of pathogens.</title>
        <authorList>
            <person name="Haridas S."/>
            <person name="Albert R."/>
            <person name="Binder M."/>
            <person name="Bloem J."/>
            <person name="Labutti K."/>
            <person name="Salamov A."/>
            <person name="Andreopoulos B."/>
            <person name="Baker S."/>
            <person name="Barry K."/>
            <person name="Bills G."/>
            <person name="Bluhm B."/>
            <person name="Cannon C."/>
            <person name="Castanera R."/>
            <person name="Culley D."/>
            <person name="Daum C."/>
            <person name="Ezra D."/>
            <person name="Gonzalez J."/>
            <person name="Henrissat B."/>
            <person name="Kuo A."/>
            <person name="Liang C."/>
            <person name="Lipzen A."/>
            <person name="Lutzoni F."/>
            <person name="Magnuson J."/>
            <person name="Mondo S."/>
            <person name="Nolan M."/>
            <person name="Ohm R."/>
            <person name="Pangilinan J."/>
            <person name="Park H.-J."/>
            <person name="Ramirez L."/>
            <person name="Alfaro M."/>
            <person name="Sun H."/>
            <person name="Tritt A."/>
            <person name="Yoshinaga Y."/>
            <person name="Zwiers L.-H."/>
            <person name="Turgeon B."/>
            <person name="Goodwin S."/>
            <person name="Spatafora J."/>
            <person name="Crous P."/>
            <person name="Grigoriev I."/>
        </authorList>
    </citation>
    <scope>NUCLEOTIDE SEQUENCE</scope>
    <source>
        <strain evidence="6">CBS 113979</strain>
    </source>
</reference>
<evidence type="ECO:0000313" key="7">
    <source>
        <dbReference type="Proteomes" id="UP000800041"/>
    </source>
</evidence>
<feature type="domain" description="Fungal lipase-type" evidence="4">
    <location>
        <begin position="108"/>
        <end position="237"/>
    </location>
</feature>
<keyword evidence="2 6" id="KW-0378">Hydrolase</keyword>
<dbReference type="OrthoDB" id="426718at2759"/>
<accession>A0A6G1HHB0</accession>
<dbReference type="Proteomes" id="UP000800041">
    <property type="component" value="Unassembled WGS sequence"/>
</dbReference>
<evidence type="ECO:0000313" key="6">
    <source>
        <dbReference type="EMBL" id="KAF1992621.1"/>
    </source>
</evidence>
<dbReference type="InterPro" id="IPR005592">
    <property type="entry name" value="Mono/diacylglycerol_lipase_N"/>
</dbReference>
<dbReference type="InterPro" id="IPR051299">
    <property type="entry name" value="AB_hydrolase_lip/est"/>
</dbReference>
<dbReference type="Gene3D" id="3.40.50.1820">
    <property type="entry name" value="alpha/beta hydrolase"/>
    <property type="match status" value="1"/>
</dbReference>
<gene>
    <name evidence="6" type="ORF">K402DRAFT_10466</name>
</gene>
<feature type="signal peptide" evidence="3">
    <location>
        <begin position="1"/>
        <end position="19"/>
    </location>
</feature>
<protein>
    <submittedName>
        <fullName evidence="6">Alpha/beta-hydrolase</fullName>
    </submittedName>
</protein>
<evidence type="ECO:0000256" key="3">
    <source>
        <dbReference type="SAM" id="SignalP"/>
    </source>
</evidence>
<dbReference type="AlphaFoldDB" id="A0A6G1HHB0"/>
<dbReference type="Pfam" id="PF01764">
    <property type="entry name" value="Lipase_3"/>
    <property type="match status" value="1"/>
</dbReference>
<dbReference type="EMBL" id="ML977137">
    <property type="protein sequence ID" value="KAF1992621.1"/>
    <property type="molecule type" value="Genomic_DNA"/>
</dbReference>
<dbReference type="GO" id="GO:0016787">
    <property type="term" value="F:hydrolase activity"/>
    <property type="evidence" value="ECO:0007669"/>
    <property type="project" value="UniProtKB-KW"/>
</dbReference>
<name>A0A6G1HHB0_9PEZI</name>
<dbReference type="PANTHER" id="PTHR46640:SF1">
    <property type="entry name" value="FUNGAL LIPASE-LIKE DOMAIN-CONTAINING PROTEIN-RELATED"/>
    <property type="match status" value="1"/>
</dbReference>
<dbReference type="CDD" id="cd00519">
    <property type="entry name" value="Lipase_3"/>
    <property type="match status" value="1"/>
</dbReference>
<feature type="chain" id="PRO_5026337693" evidence="3">
    <location>
        <begin position="20"/>
        <end position="308"/>
    </location>
</feature>
<evidence type="ECO:0000259" key="4">
    <source>
        <dbReference type="Pfam" id="PF01764"/>
    </source>
</evidence>
<dbReference type="InterPro" id="IPR002921">
    <property type="entry name" value="Fungal_lipase-type"/>
</dbReference>
<proteinExistence type="predicted"/>
<keyword evidence="1 3" id="KW-0732">Signal</keyword>
<keyword evidence="7" id="KW-1185">Reference proteome</keyword>
<dbReference type="GO" id="GO:0016042">
    <property type="term" value="P:lipid catabolic process"/>
    <property type="evidence" value="ECO:0007669"/>
    <property type="project" value="InterPro"/>
</dbReference>
<feature type="domain" description="Mono-/di-acylglycerol lipase N-terminal" evidence="5">
    <location>
        <begin position="19"/>
        <end position="75"/>
    </location>
</feature>
<dbReference type="Pfam" id="PF03893">
    <property type="entry name" value="Lipase3_N"/>
    <property type="match status" value="1"/>
</dbReference>
<evidence type="ECO:0000259" key="5">
    <source>
        <dbReference type="Pfam" id="PF03893"/>
    </source>
</evidence>